<evidence type="ECO:0000256" key="7">
    <source>
        <dbReference type="ARBA" id="ARBA00023136"/>
    </source>
</evidence>
<keyword evidence="11" id="KW-1185">Reference proteome</keyword>
<evidence type="ECO:0000256" key="1">
    <source>
        <dbReference type="ARBA" id="ARBA00004141"/>
    </source>
</evidence>
<comment type="subcellular location">
    <subcellularLocation>
        <location evidence="1">Membrane</location>
        <topology evidence="1">Multi-pass membrane protein</topology>
    </subcellularLocation>
</comment>
<name>A0A5K7XDK7_9BACT</name>
<evidence type="ECO:0000256" key="3">
    <source>
        <dbReference type="ARBA" id="ARBA00022448"/>
    </source>
</evidence>
<evidence type="ECO:0000313" key="11">
    <source>
        <dbReference type="Proteomes" id="UP000326837"/>
    </source>
</evidence>
<dbReference type="InterPro" id="IPR018212">
    <property type="entry name" value="Na/solute_symporter_CS"/>
</dbReference>
<dbReference type="AlphaFoldDB" id="A0A5K7XDK7"/>
<dbReference type="PANTHER" id="PTHR48086:SF7">
    <property type="entry name" value="SODIUM-SOLUTE SYMPORTER-RELATED"/>
    <property type="match status" value="1"/>
</dbReference>
<dbReference type="InterPro" id="IPR038377">
    <property type="entry name" value="Na/Glc_symporter_sf"/>
</dbReference>
<accession>A0A5K7XDK7</accession>
<feature type="transmembrane region" description="Helical" evidence="9">
    <location>
        <begin position="431"/>
        <end position="452"/>
    </location>
</feature>
<evidence type="ECO:0000256" key="6">
    <source>
        <dbReference type="ARBA" id="ARBA00022989"/>
    </source>
</evidence>
<feature type="transmembrane region" description="Helical" evidence="9">
    <location>
        <begin position="333"/>
        <end position="354"/>
    </location>
</feature>
<keyword evidence="6 9" id="KW-1133">Transmembrane helix</keyword>
<feature type="transmembrane region" description="Helical" evidence="9">
    <location>
        <begin position="375"/>
        <end position="397"/>
    </location>
</feature>
<protein>
    <recommendedName>
        <fullName evidence="12">Sodium-solute symporter</fullName>
    </recommendedName>
</protein>
<dbReference type="PROSITE" id="PS00456">
    <property type="entry name" value="NA_SOLUT_SYMP_1"/>
    <property type="match status" value="1"/>
</dbReference>
<dbReference type="InterPro" id="IPR001734">
    <property type="entry name" value="Na/solute_symporter"/>
</dbReference>
<keyword evidence="5 9" id="KW-0812">Transmembrane</keyword>
<sequence length="501" mass="54377">MSPTVLLPPLAALDHAQLDRFDYVIIGLYLTAMLALGAVLSSRIKAFKDYFLAGGALTTPLLICTLVSSYYGIEAMFGTSESGFYYGVAAWFWFSLPFYVFITFAALVIAPRLRRYEGAMTLSDILERHYGQPTRVVGAIACFLYSAPIIAMAGMMTLMQFLGIPIVWGLLAAIAICAAYTMLGGLWADAISDTMQFVLMCVSLAIAIPFAVEWIGGWTFVEQMKAADETAHHFSHHGGQSGWMLAAWTMTCLTVLVEPAFYQRTFAAAGTRSVQRALLTGIVLWAAYDWGVTLIGIIARSAVERGMLPADLEGKAALLTICMEMLPTGLRGLMIGGILAAAMSMIDSYSLLASGNVVYDVYRPLFNPQASDRRLLVMTRVGVFAVMIASALISLLFERMRDTWQFMSGIMASVVLVPVMGAFFSRPKPAAGLGGAIGGFIGLIAFYALLYARGEFDDGEKTFVWRIAGAEIWQDYAVLCALPVSLAGFIAGNRFGKEAPR</sequence>
<feature type="transmembrane region" description="Helical" evidence="9">
    <location>
        <begin position="51"/>
        <end position="73"/>
    </location>
</feature>
<keyword evidence="7 9" id="KW-0472">Membrane</keyword>
<feature type="transmembrane region" description="Helical" evidence="9">
    <location>
        <begin position="241"/>
        <end position="261"/>
    </location>
</feature>
<gene>
    <name evidence="10" type="ORF">PLANPX_4452</name>
</gene>
<dbReference type="GO" id="GO:0005886">
    <property type="term" value="C:plasma membrane"/>
    <property type="evidence" value="ECO:0007669"/>
    <property type="project" value="TreeGrafter"/>
</dbReference>
<feature type="transmembrane region" description="Helical" evidence="9">
    <location>
        <begin position="472"/>
        <end position="492"/>
    </location>
</feature>
<dbReference type="PROSITE" id="PS50283">
    <property type="entry name" value="NA_SOLUT_SYMP_3"/>
    <property type="match status" value="1"/>
</dbReference>
<dbReference type="Pfam" id="PF00474">
    <property type="entry name" value="SSF"/>
    <property type="match status" value="1"/>
</dbReference>
<proteinExistence type="inferred from homology"/>
<dbReference type="GO" id="GO:0022857">
    <property type="term" value="F:transmembrane transporter activity"/>
    <property type="evidence" value="ECO:0007669"/>
    <property type="project" value="InterPro"/>
</dbReference>
<dbReference type="Gene3D" id="1.20.1730.10">
    <property type="entry name" value="Sodium/glucose cotransporter"/>
    <property type="match status" value="1"/>
</dbReference>
<reference evidence="11" key="1">
    <citation type="submission" date="2019-10" db="EMBL/GenBank/DDBJ databases">
        <title>Lacipirellula parvula gen. nov., sp. nov., representing a lineage of planctomycetes widespread in freshwater anoxic habitats, and description of the family Lacipirellulaceae.</title>
        <authorList>
            <person name="Dedysh S.N."/>
            <person name="Kulichevskaya I.S."/>
            <person name="Beletsky A.V."/>
            <person name="Rakitin A.L."/>
            <person name="Mardanov A.V."/>
            <person name="Ivanova A.A."/>
            <person name="Saltykova V.X."/>
            <person name="Rijpstra W.I.C."/>
            <person name="Sinninghe Damste J.S."/>
            <person name="Ravin N.V."/>
        </authorList>
    </citation>
    <scope>NUCLEOTIDE SEQUENCE [LARGE SCALE GENOMIC DNA]</scope>
    <source>
        <strain evidence="11">PX69</strain>
    </source>
</reference>
<evidence type="ECO:0008006" key="12">
    <source>
        <dbReference type="Google" id="ProtNLM"/>
    </source>
</evidence>
<dbReference type="RefSeq" id="WP_152100335.1">
    <property type="nucleotide sequence ID" value="NZ_AP021861.1"/>
</dbReference>
<evidence type="ECO:0000256" key="8">
    <source>
        <dbReference type="RuleBase" id="RU362091"/>
    </source>
</evidence>
<evidence type="ECO:0000256" key="5">
    <source>
        <dbReference type="ARBA" id="ARBA00022692"/>
    </source>
</evidence>
<evidence type="ECO:0000256" key="2">
    <source>
        <dbReference type="ARBA" id="ARBA00006434"/>
    </source>
</evidence>
<dbReference type="GO" id="GO:0046942">
    <property type="term" value="P:carboxylic acid transport"/>
    <property type="evidence" value="ECO:0007669"/>
    <property type="project" value="UniProtKB-ARBA"/>
</dbReference>
<feature type="transmembrane region" description="Helical" evidence="9">
    <location>
        <begin position="162"/>
        <end position="185"/>
    </location>
</feature>
<feature type="transmembrane region" description="Helical" evidence="9">
    <location>
        <begin position="282"/>
        <end position="303"/>
    </location>
</feature>
<dbReference type="EMBL" id="AP021861">
    <property type="protein sequence ID" value="BBO34840.1"/>
    <property type="molecule type" value="Genomic_DNA"/>
</dbReference>
<organism evidence="10 11">
    <name type="scientific">Lacipirellula parvula</name>
    <dbReference type="NCBI Taxonomy" id="2650471"/>
    <lineage>
        <taxon>Bacteria</taxon>
        <taxon>Pseudomonadati</taxon>
        <taxon>Planctomycetota</taxon>
        <taxon>Planctomycetia</taxon>
        <taxon>Pirellulales</taxon>
        <taxon>Lacipirellulaceae</taxon>
        <taxon>Lacipirellula</taxon>
    </lineage>
</organism>
<dbReference type="Proteomes" id="UP000326837">
    <property type="component" value="Chromosome"/>
</dbReference>
<evidence type="ECO:0000256" key="9">
    <source>
        <dbReference type="SAM" id="Phobius"/>
    </source>
</evidence>
<dbReference type="InterPro" id="IPR050277">
    <property type="entry name" value="Sodium:Solute_Symporter"/>
</dbReference>
<feature type="transmembrane region" description="Helical" evidence="9">
    <location>
        <begin position="85"/>
        <end position="110"/>
    </location>
</feature>
<evidence type="ECO:0000256" key="4">
    <source>
        <dbReference type="ARBA" id="ARBA00022475"/>
    </source>
</evidence>
<feature type="transmembrane region" description="Helical" evidence="9">
    <location>
        <begin position="403"/>
        <end position="424"/>
    </location>
</feature>
<evidence type="ECO:0000313" key="10">
    <source>
        <dbReference type="EMBL" id="BBO34840.1"/>
    </source>
</evidence>
<feature type="transmembrane region" description="Helical" evidence="9">
    <location>
        <begin position="197"/>
        <end position="221"/>
    </location>
</feature>
<feature type="transmembrane region" description="Helical" evidence="9">
    <location>
        <begin position="136"/>
        <end position="156"/>
    </location>
</feature>
<dbReference type="PANTHER" id="PTHR48086">
    <property type="entry name" value="SODIUM/PROLINE SYMPORTER-RELATED"/>
    <property type="match status" value="1"/>
</dbReference>
<comment type="similarity">
    <text evidence="2 8">Belongs to the sodium:solute symporter (SSF) (TC 2.A.21) family.</text>
</comment>
<dbReference type="KEGG" id="lpav:PLANPX_4452"/>
<feature type="transmembrane region" description="Helical" evidence="9">
    <location>
        <begin position="20"/>
        <end position="39"/>
    </location>
</feature>
<keyword evidence="4" id="KW-1003">Cell membrane</keyword>
<keyword evidence="3" id="KW-0813">Transport</keyword>
<dbReference type="CDD" id="cd10322">
    <property type="entry name" value="SLC5sbd"/>
    <property type="match status" value="1"/>
</dbReference>